<feature type="region of interest" description="Disordered" evidence="1">
    <location>
        <begin position="187"/>
        <end position="235"/>
    </location>
</feature>
<dbReference type="AlphaFoldDB" id="A0A8B8IJE7"/>
<feature type="region of interest" description="Disordered" evidence="1">
    <location>
        <begin position="145"/>
        <end position="171"/>
    </location>
</feature>
<feature type="region of interest" description="Disordered" evidence="1">
    <location>
        <begin position="92"/>
        <end position="126"/>
    </location>
</feature>
<evidence type="ECO:0000256" key="1">
    <source>
        <dbReference type="SAM" id="MobiDB-lite"/>
    </source>
</evidence>
<accession>A0A8B8IJE7</accession>
<sequence length="365" mass="41433">MFFSFPICGSYNELRLCKKVECIKANFERRNIAIIISLARMTYNLKIIWILSTLFSEILKQVNLQYAMSMFGPPMFPMPMYPVPPPMPMMAPSAQLRPSVSSSSSSSEESKSSTTTTTTTEKKTKRKIHVAFPLPMPQPIAFPAVPPIICRGPSSRTKKTTPRPSQSPVNLPIIAPQPVVIVPYPQPRPVYVNPPRRRPKKKLVTICSSSSQQSTDSDSCESNRPRRKFRKRKRQNIFRRSLRSSESDNELLKPMLSYIAENGDVKFETKISNDDVAELLRGKDKTKRRHQTVQVLTNTDEANKQQVLVISNEKETRRSGPDRHKKVYLRGGVSNHVLSDGKKELIFRPSDNKKISNLSVSFQIS</sequence>
<dbReference type="RefSeq" id="XP_026497213.2">
    <property type="nucleotide sequence ID" value="XM_026641428.2"/>
</dbReference>
<feature type="compositionally biased region" description="Basic residues" evidence="1">
    <location>
        <begin position="225"/>
        <end position="235"/>
    </location>
</feature>
<proteinExistence type="predicted"/>
<dbReference type="GeneID" id="113401494"/>
<feature type="compositionally biased region" description="Low complexity" evidence="1">
    <location>
        <begin position="101"/>
        <end position="119"/>
    </location>
</feature>
<reference evidence="3" key="1">
    <citation type="submission" date="2025-08" db="UniProtKB">
        <authorList>
            <consortium name="RefSeq"/>
        </authorList>
    </citation>
    <scope>IDENTIFICATION</scope>
    <source>
        <tissue evidence="3">Whole body</tissue>
    </source>
</reference>
<dbReference type="OrthoDB" id="7493244at2759"/>
<dbReference type="OMA" id="SCTPAFF"/>
<organism evidence="2 3">
    <name type="scientific">Vanessa tameamea</name>
    <name type="common">Kamehameha butterfly</name>
    <dbReference type="NCBI Taxonomy" id="334116"/>
    <lineage>
        <taxon>Eukaryota</taxon>
        <taxon>Metazoa</taxon>
        <taxon>Ecdysozoa</taxon>
        <taxon>Arthropoda</taxon>
        <taxon>Hexapoda</taxon>
        <taxon>Insecta</taxon>
        <taxon>Pterygota</taxon>
        <taxon>Neoptera</taxon>
        <taxon>Endopterygota</taxon>
        <taxon>Lepidoptera</taxon>
        <taxon>Glossata</taxon>
        <taxon>Ditrysia</taxon>
        <taxon>Papilionoidea</taxon>
        <taxon>Nymphalidae</taxon>
        <taxon>Nymphalinae</taxon>
        <taxon>Vanessa</taxon>
    </lineage>
</organism>
<gene>
    <name evidence="3" type="primary">LOC113401494</name>
</gene>
<feature type="compositionally biased region" description="Low complexity" evidence="1">
    <location>
        <begin position="207"/>
        <end position="222"/>
    </location>
</feature>
<keyword evidence="2" id="KW-1185">Reference proteome</keyword>
<protein>
    <submittedName>
        <fullName evidence="3">Uncharacterized protein LOC113401494</fullName>
    </submittedName>
</protein>
<name>A0A8B8IJE7_VANTA</name>
<evidence type="ECO:0000313" key="2">
    <source>
        <dbReference type="Proteomes" id="UP001652626"/>
    </source>
</evidence>
<evidence type="ECO:0000313" key="3">
    <source>
        <dbReference type="RefSeq" id="XP_026497213.2"/>
    </source>
</evidence>
<dbReference type="Proteomes" id="UP001652626">
    <property type="component" value="Chromosome 12"/>
</dbReference>